<feature type="region of interest" description="Disordered" evidence="1">
    <location>
        <begin position="1"/>
        <end position="51"/>
    </location>
</feature>
<reference evidence="2 3" key="1">
    <citation type="submission" date="2019-01" db="EMBL/GenBank/DDBJ databases">
        <title>Sequencing of cultivated peanut Arachis hypogaea provides insights into genome evolution and oil improvement.</title>
        <authorList>
            <person name="Chen X."/>
        </authorList>
    </citation>
    <scope>NUCLEOTIDE SEQUENCE [LARGE SCALE GENOMIC DNA]</scope>
    <source>
        <strain evidence="3">cv. Fuhuasheng</strain>
        <tissue evidence="2">Leaves</tissue>
    </source>
</reference>
<evidence type="ECO:0000313" key="2">
    <source>
        <dbReference type="EMBL" id="RYQ92832.1"/>
    </source>
</evidence>
<evidence type="ECO:0000256" key="1">
    <source>
        <dbReference type="SAM" id="MobiDB-lite"/>
    </source>
</evidence>
<accession>A0A444XSZ8</accession>
<gene>
    <name evidence="2" type="ORF">Ahy_B09g099081</name>
</gene>
<dbReference type="Proteomes" id="UP000289738">
    <property type="component" value="Chromosome B09"/>
</dbReference>
<organism evidence="2 3">
    <name type="scientific">Arachis hypogaea</name>
    <name type="common">Peanut</name>
    <dbReference type="NCBI Taxonomy" id="3818"/>
    <lineage>
        <taxon>Eukaryota</taxon>
        <taxon>Viridiplantae</taxon>
        <taxon>Streptophyta</taxon>
        <taxon>Embryophyta</taxon>
        <taxon>Tracheophyta</taxon>
        <taxon>Spermatophyta</taxon>
        <taxon>Magnoliopsida</taxon>
        <taxon>eudicotyledons</taxon>
        <taxon>Gunneridae</taxon>
        <taxon>Pentapetalae</taxon>
        <taxon>rosids</taxon>
        <taxon>fabids</taxon>
        <taxon>Fabales</taxon>
        <taxon>Fabaceae</taxon>
        <taxon>Papilionoideae</taxon>
        <taxon>50 kb inversion clade</taxon>
        <taxon>dalbergioids sensu lato</taxon>
        <taxon>Dalbergieae</taxon>
        <taxon>Pterocarpus clade</taxon>
        <taxon>Arachis</taxon>
    </lineage>
</organism>
<sequence>MLQSLMDAASIEDEEDLESVLEEQESRNGETQYVFQDSDSGGSSSEEDLPPKRSIFSISSIASITTRIPKGSSIPKEELGYLGSLGIKQIDGTPQPHFDLKVKTSIYDKPIKAVALMDTGSCATVLKPHVLLKEIWAPFSKRFTVANSEVFTINLISKKPIGLEIFASQTTWLRVLGSYLPDKDVLFGFDAFFRTHGLHIKPTDLSYKGQFLPFTGIQSILEIQEAWCTNCESHFSQHVPLTSKCTGSSK</sequence>
<protein>
    <submittedName>
        <fullName evidence="2">Uncharacterized protein</fullName>
    </submittedName>
</protein>
<comment type="caution">
    <text evidence="2">The sequence shown here is derived from an EMBL/GenBank/DDBJ whole genome shotgun (WGS) entry which is preliminary data.</text>
</comment>
<name>A0A444XSZ8_ARAHY</name>
<feature type="compositionally biased region" description="Acidic residues" evidence="1">
    <location>
        <begin position="10"/>
        <end position="23"/>
    </location>
</feature>
<proteinExistence type="predicted"/>
<dbReference type="AlphaFoldDB" id="A0A444XSZ8"/>
<dbReference type="EMBL" id="SDMP01000019">
    <property type="protein sequence ID" value="RYQ92832.1"/>
    <property type="molecule type" value="Genomic_DNA"/>
</dbReference>
<keyword evidence="3" id="KW-1185">Reference proteome</keyword>
<evidence type="ECO:0000313" key="3">
    <source>
        <dbReference type="Proteomes" id="UP000289738"/>
    </source>
</evidence>